<gene>
    <name evidence="2" type="primary">rsfS</name>
    <name evidence="4" type="ORF">SU48_13065</name>
</gene>
<dbReference type="KEGG" id="dpu:SU48_13065"/>
<dbReference type="InterPro" id="IPR043519">
    <property type="entry name" value="NT_sf"/>
</dbReference>
<evidence type="ECO:0000313" key="4">
    <source>
        <dbReference type="EMBL" id="ANE44539.1"/>
    </source>
</evidence>
<keyword evidence="2" id="KW-0963">Cytoplasm</keyword>
<organism evidence="4 5">
    <name type="scientific">Deinococcus puniceus</name>
    <dbReference type="NCBI Taxonomy" id="1182568"/>
    <lineage>
        <taxon>Bacteria</taxon>
        <taxon>Thermotogati</taxon>
        <taxon>Deinococcota</taxon>
        <taxon>Deinococci</taxon>
        <taxon>Deinococcales</taxon>
        <taxon>Deinococcaceae</taxon>
        <taxon>Deinococcus</taxon>
    </lineage>
</organism>
<dbReference type="AlphaFoldDB" id="A0A172TBY2"/>
<feature type="region of interest" description="Disordered" evidence="3">
    <location>
        <begin position="125"/>
        <end position="144"/>
    </location>
</feature>
<reference evidence="4 5" key="1">
    <citation type="submission" date="2015-01" db="EMBL/GenBank/DDBJ databases">
        <title>Deinococcus puniceus/DY1/ whole genome sequencing.</title>
        <authorList>
            <person name="Kim M.K."/>
            <person name="Srinivasan S."/>
            <person name="Lee J.-J."/>
        </authorList>
    </citation>
    <scope>NUCLEOTIDE SEQUENCE [LARGE SCALE GENOMIC DNA]</scope>
    <source>
        <strain evidence="4 5">DY1</strain>
    </source>
</reference>
<comment type="subcellular location">
    <subcellularLocation>
        <location evidence="2">Cytoplasm</location>
    </subcellularLocation>
</comment>
<dbReference type="SUPFAM" id="SSF81301">
    <property type="entry name" value="Nucleotidyltransferase"/>
    <property type="match status" value="1"/>
</dbReference>
<dbReference type="OrthoDB" id="9793681at2"/>
<dbReference type="InterPro" id="IPR004394">
    <property type="entry name" value="Iojap/RsfS/C7orf30"/>
</dbReference>
<protein>
    <recommendedName>
        <fullName evidence="2">Ribosomal silencing factor RsfS</fullName>
    </recommendedName>
</protein>
<dbReference type="Proteomes" id="UP000077363">
    <property type="component" value="Chromosome"/>
</dbReference>
<keyword evidence="2" id="KW-0678">Repressor</keyword>
<dbReference type="GO" id="GO:0042256">
    <property type="term" value="P:cytosolic ribosome assembly"/>
    <property type="evidence" value="ECO:0007669"/>
    <property type="project" value="UniProtKB-UniRule"/>
</dbReference>
<evidence type="ECO:0000256" key="1">
    <source>
        <dbReference type="ARBA" id="ARBA00010574"/>
    </source>
</evidence>
<keyword evidence="5" id="KW-1185">Reference proteome</keyword>
<name>A0A172TBY2_9DEIO</name>
<dbReference type="EMBL" id="CP011387">
    <property type="protein sequence ID" value="ANE44539.1"/>
    <property type="molecule type" value="Genomic_DNA"/>
</dbReference>
<evidence type="ECO:0000256" key="2">
    <source>
        <dbReference type="HAMAP-Rule" id="MF_01477"/>
    </source>
</evidence>
<dbReference type="PANTHER" id="PTHR21043">
    <property type="entry name" value="IOJAP SUPERFAMILY ORTHOLOG"/>
    <property type="match status" value="1"/>
</dbReference>
<accession>A0A172TBY2</accession>
<dbReference type="PANTHER" id="PTHR21043:SF0">
    <property type="entry name" value="MITOCHONDRIAL ASSEMBLY OF RIBOSOMAL LARGE SUBUNIT PROTEIN 1"/>
    <property type="match status" value="1"/>
</dbReference>
<dbReference type="NCBIfam" id="TIGR00090">
    <property type="entry name" value="rsfS_iojap_ybeB"/>
    <property type="match status" value="1"/>
</dbReference>
<sequence>MNPASQHSAQTVQNQLRAIVDAARERRAEDVVVLDLTDVSSTLEYFIICTASAGLQLNAIQENVRQKAQESGLPRPSVEGPSERWLLLAFGGGIVVHIMTKDARDYYDLEGLWSDARKLEFLEAPRDPEANMTATTQAESAQAE</sequence>
<dbReference type="RefSeq" id="WP_064015627.1">
    <property type="nucleotide sequence ID" value="NZ_CP011387.1"/>
</dbReference>
<evidence type="ECO:0000256" key="3">
    <source>
        <dbReference type="SAM" id="MobiDB-lite"/>
    </source>
</evidence>
<feature type="compositionally biased region" description="Low complexity" evidence="3">
    <location>
        <begin position="133"/>
        <end position="144"/>
    </location>
</feature>
<dbReference type="HAMAP" id="MF_01477">
    <property type="entry name" value="Iojap_RsfS"/>
    <property type="match status" value="1"/>
</dbReference>
<dbReference type="Gene3D" id="3.30.460.10">
    <property type="entry name" value="Beta Polymerase, domain 2"/>
    <property type="match status" value="1"/>
</dbReference>
<dbReference type="STRING" id="1182568.SU48_13065"/>
<comment type="subunit">
    <text evidence="2">Interacts with ribosomal protein uL14 (rplN).</text>
</comment>
<dbReference type="PATRIC" id="fig|1182568.3.peg.2700"/>
<keyword evidence="2" id="KW-0810">Translation regulation</keyword>
<comment type="function">
    <text evidence="2">Functions as a ribosomal silencing factor. Interacts with ribosomal protein uL14 (rplN), blocking formation of intersubunit bridge B8. Prevents association of the 30S and 50S ribosomal subunits and the formation of functional ribosomes, thus repressing translation.</text>
</comment>
<evidence type="ECO:0000313" key="5">
    <source>
        <dbReference type="Proteomes" id="UP000077363"/>
    </source>
</evidence>
<dbReference type="GO" id="GO:0043023">
    <property type="term" value="F:ribosomal large subunit binding"/>
    <property type="evidence" value="ECO:0007669"/>
    <property type="project" value="TreeGrafter"/>
</dbReference>
<comment type="similarity">
    <text evidence="1 2">Belongs to the Iojap/RsfS family.</text>
</comment>
<dbReference type="GO" id="GO:0090071">
    <property type="term" value="P:negative regulation of ribosome biogenesis"/>
    <property type="evidence" value="ECO:0007669"/>
    <property type="project" value="UniProtKB-UniRule"/>
</dbReference>
<proteinExistence type="inferred from homology"/>
<dbReference type="GO" id="GO:0017148">
    <property type="term" value="P:negative regulation of translation"/>
    <property type="evidence" value="ECO:0007669"/>
    <property type="project" value="UniProtKB-UniRule"/>
</dbReference>
<dbReference type="GO" id="GO:0005737">
    <property type="term" value="C:cytoplasm"/>
    <property type="evidence" value="ECO:0007669"/>
    <property type="project" value="UniProtKB-SubCell"/>
</dbReference>
<dbReference type="Pfam" id="PF02410">
    <property type="entry name" value="RsfS"/>
    <property type="match status" value="1"/>
</dbReference>